<comment type="caution">
    <text evidence="1">The sequence shown here is derived from an EMBL/GenBank/DDBJ whole genome shotgun (WGS) entry which is preliminary data.</text>
</comment>
<evidence type="ECO:0000313" key="2">
    <source>
        <dbReference type="Proteomes" id="UP000692954"/>
    </source>
</evidence>
<gene>
    <name evidence="1" type="ORF">PSON_ATCC_30995.1.T0670034</name>
</gene>
<dbReference type="Proteomes" id="UP000692954">
    <property type="component" value="Unassembled WGS sequence"/>
</dbReference>
<sequence>MSHQLSNIEKIKQYLHLQQQVKEILTKEYINLQNKEHFKVLIDIMEKPEKKKEHRWNYSSYKQCFHQQNIFKK</sequence>
<accession>A0A8S1NVP7</accession>
<organism evidence="1 2">
    <name type="scientific">Paramecium sonneborni</name>
    <dbReference type="NCBI Taxonomy" id="65129"/>
    <lineage>
        <taxon>Eukaryota</taxon>
        <taxon>Sar</taxon>
        <taxon>Alveolata</taxon>
        <taxon>Ciliophora</taxon>
        <taxon>Intramacronucleata</taxon>
        <taxon>Oligohymenophorea</taxon>
        <taxon>Peniculida</taxon>
        <taxon>Parameciidae</taxon>
        <taxon>Paramecium</taxon>
    </lineage>
</organism>
<protein>
    <submittedName>
        <fullName evidence="1">Uncharacterized protein</fullName>
    </submittedName>
</protein>
<keyword evidence="2" id="KW-1185">Reference proteome</keyword>
<dbReference type="AlphaFoldDB" id="A0A8S1NVP7"/>
<evidence type="ECO:0000313" key="1">
    <source>
        <dbReference type="EMBL" id="CAD8096718.1"/>
    </source>
</evidence>
<dbReference type="EMBL" id="CAJJDN010000067">
    <property type="protein sequence ID" value="CAD8096718.1"/>
    <property type="molecule type" value="Genomic_DNA"/>
</dbReference>
<proteinExistence type="predicted"/>
<reference evidence="1" key="1">
    <citation type="submission" date="2021-01" db="EMBL/GenBank/DDBJ databases">
        <authorList>
            <consortium name="Genoscope - CEA"/>
            <person name="William W."/>
        </authorList>
    </citation>
    <scope>NUCLEOTIDE SEQUENCE</scope>
</reference>
<name>A0A8S1NVP7_9CILI</name>